<dbReference type="OMA" id="NGICWIH"/>
<gene>
    <name evidence="3" type="ORF">SORBI_3006G213200</name>
</gene>
<protein>
    <recommendedName>
        <fullName evidence="2">DUF3615 domain-containing protein</fullName>
    </recommendedName>
</protein>
<keyword evidence="4" id="KW-1185">Reference proteome</keyword>
<accession>A0A1Z5REZ5</accession>
<dbReference type="InParanoid" id="A0A1Z5REZ5"/>
<dbReference type="PANTHER" id="PTHR34710">
    <property type="entry name" value="OS03G0834100 PROTEIN"/>
    <property type="match status" value="1"/>
</dbReference>
<dbReference type="InterPro" id="IPR022059">
    <property type="entry name" value="DUF3615"/>
</dbReference>
<dbReference type="Pfam" id="PF12274">
    <property type="entry name" value="DUF3615"/>
    <property type="match status" value="1"/>
</dbReference>
<evidence type="ECO:0000256" key="1">
    <source>
        <dbReference type="SAM" id="MobiDB-lite"/>
    </source>
</evidence>
<reference evidence="4" key="2">
    <citation type="journal article" date="2018" name="Plant J.">
        <title>The Sorghum bicolor reference genome: improved assembly, gene annotations, a transcriptome atlas, and signatures of genome organization.</title>
        <authorList>
            <person name="McCormick R.F."/>
            <person name="Truong S.K."/>
            <person name="Sreedasyam A."/>
            <person name="Jenkins J."/>
            <person name="Shu S."/>
            <person name="Sims D."/>
            <person name="Kennedy M."/>
            <person name="Amirebrahimi M."/>
            <person name="Weers B.D."/>
            <person name="McKinley B."/>
            <person name="Mattison A."/>
            <person name="Morishige D.T."/>
            <person name="Grimwood J."/>
            <person name="Schmutz J."/>
            <person name="Mullet J.E."/>
        </authorList>
    </citation>
    <scope>NUCLEOTIDE SEQUENCE [LARGE SCALE GENOMIC DNA]</scope>
    <source>
        <strain evidence="4">cv. BTx623</strain>
    </source>
</reference>
<feature type="region of interest" description="Disordered" evidence="1">
    <location>
        <begin position="13"/>
        <end position="45"/>
    </location>
</feature>
<dbReference type="Proteomes" id="UP000000768">
    <property type="component" value="Chromosome 6"/>
</dbReference>
<evidence type="ECO:0000259" key="2">
    <source>
        <dbReference type="Pfam" id="PF12274"/>
    </source>
</evidence>
<evidence type="ECO:0000313" key="3">
    <source>
        <dbReference type="EMBL" id="OQU82314.1"/>
    </source>
</evidence>
<dbReference type="PANTHER" id="PTHR34710:SF18">
    <property type="entry name" value="OS05G0522700 PROTEIN"/>
    <property type="match status" value="1"/>
</dbReference>
<dbReference type="EMBL" id="CM000765">
    <property type="protein sequence ID" value="OQU82314.1"/>
    <property type="molecule type" value="Genomic_DNA"/>
</dbReference>
<reference evidence="3 4" key="1">
    <citation type="journal article" date="2009" name="Nature">
        <title>The Sorghum bicolor genome and the diversification of grasses.</title>
        <authorList>
            <person name="Paterson A.H."/>
            <person name="Bowers J.E."/>
            <person name="Bruggmann R."/>
            <person name="Dubchak I."/>
            <person name="Grimwood J."/>
            <person name="Gundlach H."/>
            <person name="Haberer G."/>
            <person name="Hellsten U."/>
            <person name="Mitros T."/>
            <person name="Poliakov A."/>
            <person name="Schmutz J."/>
            <person name="Spannagl M."/>
            <person name="Tang H."/>
            <person name="Wang X."/>
            <person name="Wicker T."/>
            <person name="Bharti A.K."/>
            <person name="Chapman J."/>
            <person name="Feltus F.A."/>
            <person name="Gowik U."/>
            <person name="Grigoriev I.V."/>
            <person name="Lyons E."/>
            <person name="Maher C.A."/>
            <person name="Martis M."/>
            <person name="Narechania A."/>
            <person name="Otillar R.P."/>
            <person name="Penning B.W."/>
            <person name="Salamov A.A."/>
            <person name="Wang Y."/>
            <person name="Zhang L."/>
            <person name="Carpita N.C."/>
            <person name="Freeling M."/>
            <person name="Gingle A.R."/>
            <person name="Hash C.T."/>
            <person name="Keller B."/>
            <person name="Klein P."/>
            <person name="Kresovich S."/>
            <person name="McCann M.C."/>
            <person name="Ming R."/>
            <person name="Peterson D.G."/>
            <person name="Mehboob-ur-Rahman"/>
            <person name="Ware D."/>
            <person name="Westhoff P."/>
            <person name="Mayer K.F."/>
            <person name="Messing J."/>
            <person name="Rokhsar D.S."/>
        </authorList>
    </citation>
    <scope>NUCLEOTIDE SEQUENCE [LARGE SCALE GENOMIC DNA]</scope>
    <source>
        <strain evidence="4">cv. BTx623</strain>
    </source>
</reference>
<sequence length="253" mass="29007">MAQADRQQAMLRSGFLQRPHRSKVAHQHGTDVTETMTKLGVRPSRPPPKRWFPGLAGWFRRLARLWRLFLALITRRELPGCSEDRKLVKDCLDHYNRQHPGNEYEPVFGIVTHNPHMHNGICWIHGNFVARKKGSGVFSFLTAPRAVFFFELAYMHGFKGVVTCTTVEEPAYSVLGYPLWRATRTSGIVDSFCKTCYCRFGIPRPGVQKISACGHNNVAEVCEMCYCRSHTLHPDPGQFAFGYHHPYHPYPKH</sequence>
<evidence type="ECO:0000313" key="4">
    <source>
        <dbReference type="Proteomes" id="UP000000768"/>
    </source>
</evidence>
<feature type="domain" description="DUF3615" evidence="2">
    <location>
        <begin position="88"/>
        <end position="199"/>
    </location>
</feature>
<organism evidence="3 4">
    <name type="scientific">Sorghum bicolor</name>
    <name type="common">Sorghum</name>
    <name type="synonym">Sorghum vulgare</name>
    <dbReference type="NCBI Taxonomy" id="4558"/>
    <lineage>
        <taxon>Eukaryota</taxon>
        <taxon>Viridiplantae</taxon>
        <taxon>Streptophyta</taxon>
        <taxon>Embryophyta</taxon>
        <taxon>Tracheophyta</taxon>
        <taxon>Spermatophyta</taxon>
        <taxon>Magnoliopsida</taxon>
        <taxon>Liliopsida</taxon>
        <taxon>Poales</taxon>
        <taxon>Poaceae</taxon>
        <taxon>PACMAD clade</taxon>
        <taxon>Panicoideae</taxon>
        <taxon>Andropogonodae</taxon>
        <taxon>Andropogoneae</taxon>
        <taxon>Sorghinae</taxon>
        <taxon>Sorghum</taxon>
    </lineage>
</organism>
<dbReference type="Gramene" id="OQU82314">
    <property type="protein sequence ID" value="OQU82314"/>
    <property type="gene ID" value="SORBI_3006G213200"/>
</dbReference>
<name>A0A1Z5REZ5_SORBI</name>
<proteinExistence type="predicted"/>
<dbReference type="AlphaFoldDB" id="A0A1Z5REZ5"/>